<sequence>MQEQKPVYSRRRVQQVSLAAQQRLAEQRVKEGEFGKLPF</sequence>
<name>K6YU55_9ALTE</name>
<protein>
    <submittedName>
        <fullName evidence="1">Uncharacterized protein</fullName>
    </submittedName>
</protein>
<dbReference type="AlphaFoldDB" id="K6YU55"/>
<proteinExistence type="predicted"/>
<gene>
    <name evidence="1" type="ORF">GARC_3289</name>
</gene>
<reference evidence="1 2" key="1">
    <citation type="journal article" date="2017" name="Antonie Van Leeuwenhoek">
        <title>Rhizobium rhizosphaerae sp. nov., a novel species isolated from rice rhizosphere.</title>
        <authorList>
            <person name="Zhao J.J."/>
            <person name="Zhang J."/>
            <person name="Zhang R.J."/>
            <person name="Zhang C.W."/>
            <person name="Yin H.Q."/>
            <person name="Zhang X.X."/>
        </authorList>
    </citation>
    <scope>NUCLEOTIDE SEQUENCE [LARGE SCALE GENOMIC DNA]</scope>
    <source>
        <strain evidence="1 2">BSs20135</strain>
    </source>
</reference>
<dbReference type="STRING" id="493475.GARC_3289"/>
<comment type="caution">
    <text evidence="1">The sequence shown here is derived from an EMBL/GenBank/DDBJ whole genome shotgun (WGS) entry which is preliminary data.</text>
</comment>
<dbReference type="EMBL" id="BAEO01000051">
    <property type="protein sequence ID" value="GAC20248.1"/>
    <property type="molecule type" value="Genomic_DNA"/>
</dbReference>
<organism evidence="1 2">
    <name type="scientific">Paraglaciecola arctica BSs20135</name>
    <dbReference type="NCBI Taxonomy" id="493475"/>
    <lineage>
        <taxon>Bacteria</taxon>
        <taxon>Pseudomonadati</taxon>
        <taxon>Pseudomonadota</taxon>
        <taxon>Gammaproteobacteria</taxon>
        <taxon>Alteromonadales</taxon>
        <taxon>Alteromonadaceae</taxon>
        <taxon>Paraglaciecola</taxon>
    </lineage>
</organism>
<evidence type="ECO:0000313" key="1">
    <source>
        <dbReference type="EMBL" id="GAC20248.1"/>
    </source>
</evidence>
<evidence type="ECO:0000313" key="2">
    <source>
        <dbReference type="Proteomes" id="UP000006327"/>
    </source>
</evidence>
<accession>K6YU55</accession>
<dbReference type="Proteomes" id="UP000006327">
    <property type="component" value="Unassembled WGS sequence"/>
</dbReference>
<keyword evidence="2" id="KW-1185">Reference proteome</keyword>